<protein>
    <submittedName>
        <fullName evidence="1">Cytochrome c</fullName>
    </submittedName>
</protein>
<proteinExistence type="predicted"/>
<dbReference type="Proteomes" id="UP000325081">
    <property type="component" value="Unassembled WGS sequence"/>
</dbReference>
<evidence type="ECO:0000313" key="1">
    <source>
        <dbReference type="EMBL" id="GER26623.1"/>
    </source>
</evidence>
<keyword evidence="2" id="KW-1185">Reference proteome</keyword>
<dbReference type="AlphaFoldDB" id="A0A5A7P1F1"/>
<organism evidence="1 2">
    <name type="scientific">Striga asiatica</name>
    <name type="common">Asiatic witchweed</name>
    <name type="synonym">Buchnera asiatica</name>
    <dbReference type="NCBI Taxonomy" id="4170"/>
    <lineage>
        <taxon>Eukaryota</taxon>
        <taxon>Viridiplantae</taxon>
        <taxon>Streptophyta</taxon>
        <taxon>Embryophyta</taxon>
        <taxon>Tracheophyta</taxon>
        <taxon>Spermatophyta</taxon>
        <taxon>Magnoliopsida</taxon>
        <taxon>eudicotyledons</taxon>
        <taxon>Gunneridae</taxon>
        <taxon>Pentapetalae</taxon>
        <taxon>asterids</taxon>
        <taxon>lamiids</taxon>
        <taxon>Lamiales</taxon>
        <taxon>Orobanchaceae</taxon>
        <taxon>Buchnereae</taxon>
        <taxon>Striga</taxon>
    </lineage>
</organism>
<dbReference type="EMBL" id="BKCP01001113">
    <property type="protein sequence ID" value="GER26623.1"/>
    <property type="molecule type" value="Genomic_DNA"/>
</dbReference>
<comment type="caution">
    <text evidence="1">The sequence shown here is derived from an EMBL/GenBank/DDBJ whole genome shotgun (WGS) entry which is preliminary data.</text>
</comment>
<name>A0A5A7P1F1_STRAF</name>
<evidence type="ECO:0000313" key="2">
    <source>
        <dbReference type="Proteomes" id="UP000325081"/>
    </source>
</evidence>
<reference evidence="2" key="1">
    <citation type="journal article" date="2019" name="Curr. Biol.">
        <title>Genome Sequence of Striga asiatica Provides Insight into the Evolution of Plant Parasitism.</title>
        <authorList>
            <person name="Yoshida S."/>
            <person name="Kim S."/>
            <person name="Wafula E.K."/>
            <person name="Tanskanen J."/>
            <person name="Kim Y.M."/>
            <person name="Honaas L."/>
            <person name="Yang Z."/>
            <person name="Spallek T."/>
            <person name="Conn C.E."/>
            <person name="Ichihashi Y."/>
            <person name="Cheong K."/>
            <person name="Cui S."/>
            <person name="Der J.P."/>
            <person name="Gundlach H."/>
            <person name="Jiao Y."/>
            <person name="Hori C."/>
            <person name="Ishida J.K."/>
            <person name="Kasahara H."/>
            <person name="Kiba T."/>
            <person name="Kim M.S."/>
            <person name="Koo N."/>
            <person name="Laohavisit A."/>
            <person name="Lee Y.H."/>
            <person name="Lumba S."/>
            <person name="McCourt P."/>
            <person name="Mortimer J.C."/>
            <person name="Mutuku J.M."/>
            <person name="Nomura T."/>
            <person name="Sasaki-Sekimoto Y."/>
            <person name="Seto Y."/>
            <person name="Wang Y."/>
            <person name="Wakatake T."/>
            <person name="Sakakibara H."/>
            <person name="Demura T."/>
            <person name="Yamaguchi S."/>
            <person name="Yoneyama K."/>
            <person name="Manabe R.I."/>
            <person name="Nelson D.C."/>
            <person name="Schulman A.H."/>
            <person name="Timko M.P."/>
            <person name="dePamphilis C.W."/>
            <person name="Choi D."/>
            <person name="Shirasu K."/>
        </authorList>
    </citation>
    <scope>NUCLEOTIDE SEQUENCE [LARGE SCALE GENOMIC DNA]</scope>
    <source>
        <strain evidence="2">cv. UVA1</strain>
    </source>
</reference>
<accession>A0A5A7P1F1</accession>
<gene>
    <name evidence="1" type="ORF">STAS_02282</name>
</gene>
<sequence>METKLRLKEDKNEDKLGISSLSVEHVLDEFAKEIRNIKREEVSERVRNVIVNRGVITRRAKKYAQSLKGKKNPRLVFARNHQGSEFEGEFTEAVKAEMVQENYLVHKCRFIRWRTVACGTSGWVGQQEGFRYYESQNSQGIDWG</sequence>